<evidence type="ECO:0000313" key="4">
    <source>
        <dbReference type="Proteomes" id="UP000184608"/>
    </source>
</evidence>
<sequence>MNQFILLFFLLCAFSLCAVAGMNTKRIALPYLHSQSGLSQFVQLVDKNSDHRPLIQLIDDYQQMDAMTFYRHYNQKLQLDDCFDESEYAEEIEDGEDYLALMMIFFLQEDNQLLQLDWKGEEEEYQTVHFINRILRDYFHQNDAVNAQSVEQAMQPDDDILVLLKIVDRKLKARGYRLVNFDTGSDQYYIGVFPEPTARKLEQQKVNQLEITIVSRFED</sequence>
<feature type="signal peptide" evidence="1">
    <location>
        <begin position="1"/>
        <end position="20"/>
    </location>
</feature>
<gene>
    <name evidence="3" type="ORF">VA7868_03568</name>
</gene>
<keyword evidence="1" id="KW-0732">Signal</keyword>
<name>A0A1M6AFN7_9VIBR</name>
<evidence type="ECO:0000259" key="2">
    <source>
        <dbReference type="Pfam" id="PF20335"/>
    </source>
</evidence>
<dbReference type="InterPro" id="IPR046582">
    <property type="entry name" value="DUF6630"/>
</dbReference>
<dbReference type="Pfam" id="PF20335">
    <property type="entry name" value="DUF6630"/>
    <property type="match status" value="1"/>
</dbReference>
<feature type="chain" id="PRO_5012545109" description="DUF6630 domain-containing protein" evidence="1">
    <location>
        <begin position="21"/>
        <end position="219"/>
    </location>
</feature>
<evidence type="ECO:0000256" key="1">
    <source>
        <dbReference type="SAM" id="SignalP"/>
    </source>
</evidence>
<organism evidence="3 4">
    <name type="scientific">Vibrio aerogenes CECT 7868</name>
    <dbReference type="NCBI Taxonomy" id="1216006"/>
    <lineage>
        <taxon>Bacteria</taxon>
        <taxon>Pseudomonadati</taxon>
        <taxon>Pseudomonadota</taxon>
        <taxon>Gammaproteobacteria</taxon>
        <taxon>Vibrionales</taxon>
        <taxon>Vibrionaceae</taxon>
        <taxon>Vibrio</taxon>
    </lineage>
</organism>
<protein>
    <recommendedName>
        <fullName evidence="2">DUF6630 domain-containing protein</fullName>
    </recommendedName>
</protein>
<reference evidence="3 4" key="1">
    <citation type="submission" date="2016-11" db="EMBL/GenBank/DDBJ databases">
        <authorList>
            <person name="Jaros S."/>
            <person name="Januszkiewicz K."/>
            <person name="Wedrychowicz H."/>
        </authorList>
    </citation>
    <scope>NUCLEOTIDE SEQUENCE [LARGE SCALE GENOMIC DNA]</scope>
    <source>
        <strain evidence="3 4">CECT 7868</strain>
    </source>
</reference>
<dbReference type="Proteomes" id="UP000184608">
    <property type="component" value="Unassembled WGS sequence"/>
</dbReference>
<keyword evidence="4" id="KW-1185">Reference proteome</keyword>
<evidence type="ECO:0000313" key="3">
    <source>
        <dbReference type="EMBL" id="SHI35364.1"/>
    </source>
</evidence>
<accession>A0A1M6AFN7</accession>
<feature type="domain" description="DUF6630" evidence="2">
    <location>
        <begin position="75"/>
        <end position="213"/>
    </location>
</feature>
<dbReference type="AlphaFoldDB" id="A0A1M6AFN7"/>
<dbReference type="EMBL" id="FQXZ01000039">
    <property type="protein sequence ID" value="SHI35364.1"/>
    <property type="molecule type" value="Genomic_DNA"/>
</dbReference>
<dbReference type="STRING" id="1216006.VA7868_03568"/>
<proteinExistence type="predicted"/>